<comment type="caution">
    <text evidence="1">The sequence shown here is derived from an EMBL/GenBank/DDBJ whole genome shotgun (WGS) entry which is preliminary data.</text>
</comment>
<proteinExistence type="predicted"/>
<sequence length="405" mass="46790">MATSPIFTAADAKILRKSNHLKPAYERRLQASILIMKSELPPSLGNSNDSGSAILDYTIIPEFLISKETLLYIGWTAERAKRIWKSGLQVQERRRRERTVSRISFLEHALGHINISEVEKSPKDWMMHLQRWGVTTVLIDAIMDPEYADVRLTESAQYWVRETIELRYMELQKLRRDSAWRDEQRRDPVSNAEVDLSAVTATKKTTSATHAPPPGYRHLYKAIPKEWIVFDTDGSAHISHFMPLNSSDFSRITRRSKCLTPDLEVAKLYESYIRRRSPLSASIIQYTVPDSMIERLQHVVPFGDIRKETVYASRSRQWLKESLAEVCKYPLIIAPIAKATNEAITWQHISNENVLHIKDRQAQQYLFQTNAAINELEGCEAKVVTNMMDEKLRTKKCIFILRSPY</sequence>
<dbReference type="OrthoDB" id="5429780at2759"/>
<dbReference type="Proteomes" id="UP001152300">
    <property type="component" value="Unassembled WGS sequence"/>
</dbReference>
<protein>
    <submittedName>
        <fullName evidence="1">Uncharacterized protein</fullName>
    </submittedName>
</protein>
<evidence type="ECO:0000313" key="1">
    <source>
        <dbReference type="EMBL" id="KAJ8070060.1"/>
    </source>
</evidence>
<dbReference type="EMBL" id="JAPEIS010000001">
    <property type="protein sequence ID" value="KAJ8070060.1"/>
    <property type="molecule type" value="Genomic_DNA"/>
</dbReference>
<dbReference type="AlphaFoldDB" id="A0A9X0AWN3"/>
<organism evidence="1 2">
    <name type="scientific">Sclerotinia nivalis</name>
    <dbReference type="NCBI Taxonomy" id="352851"/>
    <lineage>
        <taxon>Eukaryota</taxon>
        <taxon>Fungi</taxon>
        <taxon>Dikarya</taxon>
        <taxon>Ascomycota</taxon>
        <taxon>Pezizomycotina</taxon>
        <taxon>Leotiomycetes</taxon>
        <taxon>Helotiales</taxon>
        <taxon>Sclerotiniaceae</taxon>
        <taxon>Sclerotinia</taxon>
    </lineage>
</organism>
<evidence type="ECO:0000313" key="2">
    <source>
        <dbReference type="Proteomes" id="UP001152300"/>
    </source>
</evidence>
<name>A0A9X0AWN3_9HELO</name>
<accession>A0A9X0AWN3</accession>
<reference evidence="1" key="1">
    <citation type="submission" date="2022-11" db="EMBL/GenBank/DDBJ databases">
        <title>Genome Resource of Sclerotinia nivalis Strain SnTB1, a Plant Pathogen Isolated from American Ginseng.</title>
        <authorList>
            <person name="Fan S."/>
        </authorList>
    </citation>
    <scope>NUCLEOTIDE SEQUENCE</scope>
    <source>
        <strain evidence="1">SnTB1</strain>
    </source>
</reference>
<keyword evidence="2" id="KW-1185">Reference proteome</keyword>
<gene>
    <name evidence="1" type="ORF">OCU04_000457</name>
</gene>